<name>A0A1I4JMX1_9HYPH</name>
<feature type="signal peptide" evidence="2">
    <location>
        <begin position="1"/>
        <end position="20"/>
    </location>
</feature>
<sequence length="80" mass="8516">MKSASFALLALIVGAAPALAESRADRAACTPDVMRLCASHIPNVTAITGCLRQQRPNLSPGCRLVMDQSDRPVRTVSNRP</sequence>
<dbReference type="RefSeq" id="WP_092039745.1">
    <property type="nucleotide sequence ID" value="NZ_FOTK01000008.1"/>
</dbReference>
<evidence type="ECO:0000256" key="2">
    <source>
        <dbReference type="SAM" id="SignalP"/>
    </source>
</evidence>
<dbReference type="Proteomes" id="UP000199048">
    <property type="component" value="Unassembled WGS sequence"/>
</dbReference>
<gene>
    <name evidence="3" type="ORF">SAMN05192568_1008135</name>
</gene>
<evidence type="ECO:0000313" key="4">
    <source>
        <dbReference type="Proteomes" id="UP000199048"/>
    </source>
</evidence>
<feature type="region of interest" description="Disordered" evidence="1">
    <location>
        <begin position="61"/>
        <end position="80"/>
    </location>
</feature>
<feature type="chain" id="PRO_5011510264" description="Cysteine rich repeat-containing protein" evidence="2">
    <location>
        <begin position="21"/>
        <end position="80"/>
    </location>
</feature>
<evidence type="ECO:0000256" key="1">
    <source>
        <dbReference type="SAM" id="MobiDB-lite"/>
    </source>
</evidence>
<proteinExistence type="predicted"/>
<accession>A0A1I4JMX1</accession>
<dbReference type="EMBL" id="FOTK01000008">
    <property type="protein sequence ID" value="SFL67557.1"/>
    <property type="molecule type" value="Genomic_DNA"/>
</dbReference>
<keyword evidence="4" id="KW-1185">Reference proteome</keyword>
<evidence type="ECO:0008006" key="5">
    <source>
        <dbReference type="Google" id="ProtNLM"/>
    </source>
</evidence>
<evidence type="ECO:0000313" key="3">
    <source>
        <dbReference type="EMBL" id="SFL67557.1"/>
    </source>
</evidence>
<dbReference type="OrthoDB" id="8245037at2"/>
<organism evidence="3 4">
    <name type="scientific">Methylobacterium pseudosasicola</name>
    <dbReference type="NCBI Taxonomy" id="582667"/>
    <lineage>
        <taxon>Bacteria</taxon>
        <taxon>Pseudomonadati</taxon>
        <taxon>Pseudomonadota</taxon>
        <taxon>Alphaproteobacteria</taxon>
        <taxon>Hyphomicrobiales</taxon>
        <taxon>Methylobacteriaceae</taxon>
        <taxon>Methylobacterium</taxon>
    </lineage>
</organism>
<keyword evidence="2" id="KW-0732">Signal</keyword>
<reference evidence="4" key="1">
    <citation type="submission" date="2016-10" db="EMBL/GenBank/DDBJ databases">
        <authorList>
            <person name="Varghese N."/>
            <person name="Submissions S."/>
        </authorList>
    </citation>
    <scope>NUCLEOTIDE SEQUENCE [LARGE SCALE GENOMIC DNA]</scope>
    <source>
        <strain evidence="4">BL36</strain>
    </source>
</reference>
<protein>
    <recommendedName>
        <fullName evidence="5">Cysteine rich repeat-containing protein</fullName>
    </recommendedName>
</protein>
<dbReference type="AlphaFoldDB" id="A0A1I4JMX1"/>